<keyword evidence="3" id="KW-1185">Reference proteome</keyword>
<reference evidence="2 3" key="1">
    <citation type="submission" date="2019-06" db="EMBL/GenBank/DDBJ databases">
        <title>Discovery of a novel chromosome fission-fusion reversal in muntjac.</title>
        <authorList>
            <person name="Mudd A.B."/>
            <person name="Bredeson J.V."/>
            <person name="Baum R."/>
            <person name="Hockemeyer D."/>
            <person name="Rokhsar D.S."/>
        </authorList>
    </citation>
    <scope>NUCLEOTIDE SEQUENCE [LARGE SCALE GENOMIC DNA]</scope>
    <source>
        <strain evidence="2">UTSW_UCB_Mm</strain>
        <tissue evidence="2">Fibroblast cell line</tissue>
    </source>
</reference>
<organism evidence="2 3">
    <name type="scientific">Muntiacus muntjak</name>
    <name type="common">Barking deer</name>
    <name type="synonym">Indian muntjac</name>
    <dbReference type="NCBI Taxonomy" id="9888"/>
    <lineage>
        <taxon>Eukaryota</taxon>
        <taxon>Metazoa</taxon>
        <taxon>Chordata</taxon>
        <taxon>Craniata</taxon>
        <taxon>Vertebrata</taxon>
        <taxon>Euteleostomi</taxon>
        <taxon>Mammalia</taxon>
        <taxon>Eutheria</taxon>
        <taxon>Laurasiatheria</taxon>
        <taxon>Artiodactyla</taxon>
        <taxon>Ruminantia</taxon>
        <taxon>Pecora</taxon>
        <taxon>Cervidae</taxon>
        <taxon>Muntiacinae</taxon>
        <taxon>Muntiacus</taxon>
    </lineage>
</organism>
<dbReference type="Proteomes" id="UP000326458">
    <property type="component" value="Unassembled WGS sequence"/>
</dbReference>
<evidence type="ECO:0000256" key="1">
    <source>
        <dbReference type="SAM" id="MobiDB-lite"/>
    </source>
</evidence>
<evidence type="ECO:0008006" key="4">
    <source>
        <dbReference type="Google" id="ProtNLM"/>
    </source>
</evidence>
<evidence type="ECO:0000313" key="2">
    <source>
        <dbReference type="EMBL" id="KAB0359421.1"/>
    </source>
</evidence>
<dbReference type="EMBL" id="VCEA01000001">
    <property type="protein sequence ID" value="KAB0359421.1"/>
    <property type="molecule type" value="Genomic_DNA"/>
</dbReference>
<dbReference type="AlphaFoldDB" id="A0A5N3WCG3"/>
<feature type="compositionally biased region" description="Basic and acidic residues" evidence="1">
    <location>
        <begin position="51"/>
        <end position="60"/>
    </location>
</feature>
<accession>A0A5N3WCG3</accession>
<comment type="caution">
    <text evidence="2">The sequence shown here is derived from an EMBL/GenBank/DDBJ whole genome shotgun (WGS) entry which is preliminary data.</text>
</comment>
<evidence type="ECO:0000313" key="3">
    <source>
        <dbReference type="Proteomes" id="UP000326458"/>
    </source>
</evidence>
<sequence length="105" mass="12068">MVDADKPEVVMGSGYDNLHRHLLELQGEPRQKPHPPKQEKQPSQRSSSSNEKSELREKSTGNKKANRFHSYSKDKNSGIFISNIPYDMKWQAIKALMREKGLWCG</sequence>
<name>A0A5N3WCG3_MUNMU</name>
<feature type="region of interest" description="Disordered" evidence="1">
    <location>
        <begin position="1"/>
        <end position="77"/>
    </location>
</feature>
<protein>
    <recommendedName>
        <fullName evidence="4">RRM domain-containing protein</fullName>
    </recommendedName>
</protein>
<feature type="compositionally biased region" description="Basic and acidic residues" evidence="1">
    <location>
        <begin position="17"/>
        <end position="42"/>
    </location>
</feature>
<proteinExistence type="predicted"/>
<gene>
    <name evidence="2" type="ORF">FD754_003577</name>
</gene>